<dbReference type="Gene3D" id="3.40.50.620">
    <property type="entry name" value="HUPs"/>
    <property type="match status" value="1"/>
</dbReference>
<proteinExistence type="inferred from homology"/>
<dbReference type="UniPathway" id="UPA00028">
    <property type="reaction ID" value="UER00005"/>
</dbReference>
<dbReference type="GO" id="GO:0005829">
    <property type="term" value="C:cytosol"/>
    <property type="evidence" value="ECO:0007669"/>
    <property type="project" value="TreeGrafter"/>
</dbReference>
<evidence type="ECO:0000256" key="12">
    <source>
        <dbReference type="ARBA" id="ARBA00055042"/>
    </source>
</evidence>
<evidence type="ECO:0000256" key="2">
    <source>
        <dbReference type="ARBA" id="ARBA00004990"/>
    </source>
</evidence>
<dbReference type="GO" id="GO:0004592">
    <property type="term" value="F:pantoate-beta-alanine ligase activity"/>
    <property type="evidence" value="ECO:0007669"/>
    <property type="project" value="UniProtKB-UniRule"/>
</dbReference>
<dbReference type="PANTHER" id="PTHR21299">
    <property type="entry name" value="CYTIDYLATE KINASE/PANTOATE-BETA-ALANINE LIGASE"/>
    <property type="match status" value="1"/>
</dbReference>
<dbReference type="NCBIfam" id="TIGR00018">
    <property type="entry name" value="panC"/>
    <property type="match status" value="1"/>
</dbReference>
<dbReference type="InterPro" id="IPR042176">
    <property type="entry name" value="Pantoate_ligase_C"/>
</dbReference>
<feature type="binding site" evidence="13">
    <location>
        <position position="153"/>
    </location>
    <ligand>
        <name>(R)-pantoate</name>
        <dbReference type="ChEBI" id="CHEBI:15980"/>
    </ligand>
</feature>
<evidence type="ECO:0000256" key="7">
    <source>
        <dbReference type="ARBA" id="ARBA00022598"/>
    </source>
</evidence>
<dbReference type="EMBL" id="VDCI01000002">
    <property type="protein sequence ID" value="TNJ37194.1"/>
    <property type="molecule type" value="Genomic_DNA"/>
</dbReference>
<dbReference type="SUPFAM" id="SSF52374">
    <property type="entry name" value="Nucleotidylyl transferase"/>
    <property type="match status" value="1"/>
</dbReference>
<evidence type="ECO:0000313" key="15">
    <source>
        <dbReference type="EMBL" id="TNJ37194.1"/>
    </source>
</evidence>
<comment type="subunit">
    <text evidence="13">Homodimer.</text>
</comment>
<dbReference type="InterPro" id="IPR003721">
    <property type="entry name" value="Pantoate_ligase"/>
</dbReference>
<comment type="subcellular location">
    <subcellularLocation>
        <location evidence="1 13">Cytoplasm</location>
    </subcellularLocation>
</comment>
<dbReference type="Proteomes" id="UP000309544">
    <property type="component" value="Unassembled WGS sequence"/>
</dbReference>
<dbReference type="Gene3D" id="3.30.1300.10">
    <property type="entry name" value="Pantoate-beta-alanine ligase, C-terminal domain"/>
    <property type="match status" value="1"/>
</dbReference>
<feature type="binding site" evidence="13">
    <location>
        <begin position="147"/>
        <end position="150"/>
    </location>
    <ligand>
        <name>ATP</name>
        <dbReference type="ChEBI" id="CHEBI:30616"/>
    </ligand>
</feature>
<keyword evidence="8 13" id="KW-0566">Pantothenate biosynthesis</keyword>
<comment type="pathway">
    <text evidence="2 13">Cofactor biosynthesis; (R)-pantothenate biosynthesis; (R)-pantothenate from (R)-pantoate and beta-alanine: step 1/1.</text>
</comment>
<evidence type="ECO:0000256" key="14">
    <source>
        <dbReference type="SAM" id="Coils"/>
    </source>
</evidence>
<keyword evidence="10 13" id="KW-0067">ATP-binding</keyword>
<dbReference type="NCBIfam" id="TIGR00125">
    <property type="entry name" value="cyt_tran_rel"/>
    <property type="match status" value="1"/>
</dbReference>
<dbReference type="FunFam" id="3.40.50.620:FF:000114">
    <property type="entry name" value="Pantothenate synthetase"/>
    <property type="match status" value="1"/>
</dbReference>
<feature type="binding site" evidence="13">
    <location>
        <begin position="184"/>
        <end position="187"/>
    </location>
    <ligand>
        <name>ATP</name>
        <dbReference type="ChEBI" id="CHEBI:30616"/>
    </ligand>
</feature>
<dbReference type="GO" id="GO:0005524">
    <property type="term" value="F:ATP binding"/>
    <property type="evidence" value="ECO:0007669"/>
    <property type="project" value="UniProtKB-KW"/>
</dbReference>
<evidence type="ECO:0000256" key="10">
    <source>
        <dbReference type="ARBA" id="ARBA00022840"/>
    </source>
</evidence>
<dbReference type="HAMAP" id="MF_00158">
    <property type="entry name" value="PanC"/>
    <property type="match status" value="1"/>
</dbReference>
<gene>
    <name evidence="13" type="primary">panC</name>
    <name evidence="15" type="ORF">FGF68_02925</name>
</gene>
<evidence type="ECO:0000256" key="1">
    <source>
        <dbReference type="ARBA" id="ARBA00004496"/>
    </source>
</evidence>
<feature type="active site" description="Proton donor" evidence="13">
    <location>
        <position position="37"/>
    </location>
</feature>
<comment type="catalytic activity">
    <reaction evidence="11 13">
        <text>(R)-pantoate + beta-alanine + ATP = (R)-pantothenate + AMP + diphosphate + H(+)</text>
        <dbReference type="Rhea" id="RHEA:10912"/>
        <dbReference type="ChEBI" id="CHEBI:15378"/>
        <dbReference type="ChEBI" id="CHEBI:15980"/>
        <dbReference type="ChEBI" id="CHEBI:29032"/>
        <dbReference type="ChEBI" id="CHEBI:30616"/>
        <dbReference type="ChEBI" id="CHEBI:33019"/>
        <dbReference type="ChEBI" id="CHEBI:57966"/>
        <dbReference type="ChEBI" id="CHEBI:456215"/>
        <dbReference type="EC" id="6.3.2.1"/>
    </reaction>
</comment>
<dbReference type="InterPro" id="IPR004821">
    <property type="entry name" value="Cyt_trans-like"/>
</dbReference>
<keyword evidence="9 13" id="KW-0547">Nucleotide-binding</keyword>
<accession>A0A5C4S179</accession>
<evidence type="ECO:0000256" key="3">
    <source>
        <dbReference type="ARBA" id="ARBA00009256"/>
    </source>
</evidence>
<dbReference type="PANTHER" id="PTHR21299:SF1">
    <property type="entry name" value="PANTOATE--BETA-ALANINE LIGASE"/>
    <property type="match status" value="1"/>
</dbReference>
<reference evidence="15 16" key="1">
    <citation type="submission" date="2019-05" db="EMBL/GenBank/DDBJ databases">
        <title>Draft Whole-Genome sequence of the green sulfur bacterium Prosthecochloris vibrioformis DSM 260.</title>
        <authorList>
            <person name="Meyer T.E."/>
            <person name="Kyndt J.A."/>
        </authorList>
    </citation>
    <scope>NUCLEOTIDE SEQUENCE [LARGE SCALE GENOMIC DNA]</scope>
    <source>
        <strain evidence="15 16">DSM 260</strain>
    </source>
</reference>
<evidence type="ECO:0000256" key="8">
    <source>
        <dbReference type="ARBA" id="ARBA00022655"/>
    </source>
</evidence>
<feature type="coiled-coil region" evidence="14">
    <location>
        <begin position="203"/>
        <end position="230"/>
    </location>
</feature>
<dbReference type="EC" id="6.3.2.1" evidence="4 13"/>
<comment type="caution">
    <text evidence="15">The sequence shown here is derived from an EMBL/GenBank/DDBJ whole genome shotgun (WGS) entry which is preliminary data.</text>
</comment>
<evidence type="ECO:0000256" key="13">
    <source>
        <dbReference type="HAMAP-Rule" id="MF_00158"/>
    </source>
</evidence>
<evidence type="ECO:0000256" key="5">
    <source>
        <dbReference type="ARBA" id="ARBA00014155"/>
    </source>
</evidence>
<protein>
    <recommendedName>
        <fullName evidence="5 13">Pantothenate synthetase</fullName>
        <shortName evidence="13">PS</shortName>
        <ecNumber evidence="4 13">6.3.2.1</ecNumber>
    </recommendedName>
    <alternativeName>
        <fullName evidence="13">Pantoate--beta-alanine ligase</fullName>
    </alternativeName>
    <alternativeName>
        <fullName evidence="13">Pantoate-activating enzyme</fullName>
    </alternativeName>
</protein>
<keyword evidence="6 13" id="KW-0963">Cytoplasm</keyword>
<dbReference type="CDD" id="cd00560">
    <property type="entry name" value="PanC"/>
    <property type="match status" value="1"/>
</dbReference>
<organism evidence="15 16">
    <name type="scientific">Prosthecochloris vibrioformis</name>
    <name type="common">Chlorobium vibrioforme</name>
    <dbReference type="NCBI Taxonomy" id="1098"/>
    <lineage>
        <taxon>Bacteria</taxon>
        <taxon>Pseudomonadati</taxon>
        <taxon>Chlorobiota</taxon>
        <taxon>Chlorobiia</taxon>
        <taxon>Chlorobiales</taxon>
        <taxon>Chlorobiaceae</taxon>
        <taxon>Prosthecochloris</taxon>
    </lineage>
</organism>
<comment type="miscellaneous">
    <text evidence="13">The reaction proceeds by a bi uni uni bi ping pong mechanism.</text>
</comment>
<evidence type="ECO:0000256" key="4">
    <source>
        <dbReference type="ARBA" id="ARBA00012219"/>
    </source>
</evidence>
<dbReference type="GO" id="GO:0015940">
    <property type="term" value="P:pantothenate biosynthetic process"/>
    <property type="evidence" value="ECO:0007669"/>
    <property type="project" value="UniProtKB-UniRule"/>
</dbReference>
<evidence type="ECO:0000256" key="11">
    <source>
        <dbReference type="ARBA" id="ARBA00048258"/>
    </source>
</evidence>
<feature type="binding site" evidence="13">
    <location>
        <position position="61"/>
    </location>
    <ligand>
        <name>(R)-pantoate</name>
        <dbReference type="ChEBI" id="CHEBI:15980"/>
    </ligand>
</feature>
<keyword evidence="16" id="KW-1185">Reference proteome</keyword>
<evidence type="ECO:0000256" key="9">
    <source>
        <dbReference type="ARBA" id="ARBA00022741"/>
    </source>
</evidence>
<keyword evidence="14" id="KW-0175">Coiled coil</keyword>
<comment type="similarity">
    <text evidence="3 13">Belongs to the pantothenate synthetase family.</text>
</comment>
<dbReference type="InterPro" id="IPR014729">
    <property type="entry name" value="Rossmann-like_a/b/a_fold"/>
</dbReference>
<keyword evidence="7 13" id="KW-0436">Ligase</keyword>
<sequence>MQIITDPTAMQRISEDLRMKHQLIAVVMTMGALHEGHISLVREAKKQAGTVILTIFVNPSQFGPSEDFHRYPRPFDKDAAMAKSAGVDYLFAPEPDLIYPEGFQTSVATGSVAERFEGALRPGHFNGVATVVLKLMMLTRPHLAIFGQKDAQQLAVLRTMVRDLNLNVRILEAPIIREHDGLAVSSRNMYLSTSQRELAPLLYKTLTETAARLAENSENYKEILDASKERLSSIPAMNVEYLAIVDRDTFVETRPDNDPCRCLLIGAVRLGGTRLLDNVQLPPRKTAEDGGA</sequence>
<feature type="binding site" evidence="13">
    <location>
        <begin position="30"/>
        <end position="37"/>
    </location>
    <ligand>
        <name>ATP</name>
        <dbReference type="ChEBI" id="CHEBI:30616"/>
    </ligand>
</feature>
<feature type="binding site" evidence="13">
    <location>
        <position position="61"/>
    </location>
    <ligand>
        <name>beta-alanine</name>
        <dbReference type="ChEBI" id="CHEBI:57966"/>
    </ligand>
</feature>
<name>A0A5C4S179_PROVB</name>
<dbReference type="RefSeq" id="WP_068866468.1">
    <property type="nucleotide sequence ID" value="NZ_VDCI01000002.1"/>
</dbReference>
<feature type="binding site" evidence="13">
    <location>
        <position position="176"/>
    </location>
    <ligand>
        <name>ATP</name>
        <dbReference type="ChEBI" id="CHEBI:30616"/>
    </ligand>
</feature>
<dbReference type="AlphaFoldDB" id="A0A5C4S179"/>
<evidence type="ECO:0000256" key="6">
    <source>
        <dbReference type="ARBA" id="ARBA00022490"/>
    </source>
</evidence>
<evidence type="ECO:0000313" key="16">
    <source>
        <dbReference type="Proteomes" id="UP000309544"/>
    </source>
</evidence>
<dbReference type="Pfam" id="PF02569">
    <property type="entry name" value="Pantoate_ligase"/>
    <property type="match status" value="1"/>
</dbReference>
<comment type="function">
    <text evidence="12 13">Catalyzes the condensation of pantoate with beta-alanine in an ATP-dependent reaction via a pantoyl-adenylate intermediate.</text>
</comment>